<evidence type="ECO:0000313" key="2">
    <source>
        <dbReference type="EMBL" id="KAG2181730.1"/>
    </source>
</evidence>
<dbReference type="InterPro" id="IPR009571">
    <property type="entry name" value="SUR7/Rim9-like_fungi"/>
</dbReference>
<keyword evidence="3" id="KW-1185">Reference proteome</keyword>
<comment type="caution">
    <text evidence="2">The sequence shown here is derived from an EMBL/GenBank/DDBJ whole genome shotgun (WGS) entry which is preliminary data.</text>
</comment>
<keyword evidence="1" id="KW-1133">Transmembrane helix</keyword>
<dbReference type="EMBL" id="JAEPRA010000008">
    <property type="protein sequence ID" value="KAG2181730.1"/>
    <property type="molecule type" value="Genomic_DNA"/>
</dbReference>
<accession>A0A8H7UG27</accession>
<feature type="transmembrane region" description="Helical" evidence="1">
    <location>
        <begin position="185"/>
        <end position="205"/>
    </location>
</feature>
<dbReference type="Pfam" id="PF06687">
    <property type="entry name" value="SUR7"/>
    <property type="match status" value="1"/>
</dbReference>
<evidence type="ECO:0008006" key="4">
    <source>
        <dbReference type="Google" id="ProtNLM"/>
    </source>
</evidence>
<name>A0A8H7UG27_9FUNG</name>
<dbReference type="Proteomes" id="UP000612746">
    <property type="component" value="Unassembled WGS sequence"/>
</dbReference>
<keyword evidence="1" id="KW-0472">Membrane</keyword>
<dbReference type="OrthoDB" id="2274012at2759"/>
<evidence type="ECO:0000256" key="1">
    <source>
        <dbReference type="SAM" id="Phobius"/>
    </source>
</evidence>
<feature type="transmembrane region" description="Helical" evidence="1">
    <location>
        <begin position="107"/>
        <end position="129"/>
    </location>
</feature>
<sequence length="233" mass="25048">MGGSSPQIFGVLAALFAVLLLVFTNIGTTFTSTFLPKLFLVEASSSSTGKSVRYGVYNSCLFQGDSLQSCTKPAIGYSNDLSQLGEAFNVTTLSFSIPSTQVKLHQAAGILIFLAAILAFVSLLGGAAIRHWQRHNFPRAIGAASALAALVAACIGIALTIYTYWTSFAMAQQVINELSFKWGPSIGTLAASAFCLIITTIGYIASCFSRHSKSRDSYQLYDYEFGHGNDHYY</sequence>
<dbReference type="GO" id="GO:0005886">
    <property type="term" value="C:plasma membrane"/>
    <property type="evidence" value="ECO:0007669"/>
    <property type="project" value="InterPro"/>
</dbReference>
<protein>
    <recommendedName>
        <fullName evidence="4">Pali-domain-containing protein</fullName>
    </recommendedName>
</protein>
<keyword evidence="1" id="KW-0812">Transmembrane</keyword>
<dbReference type="AlphaFoldDB" id="A0A8H7UG27"/>
<evidence type="ECO:0000313" key="3">
    <source>
        <dbReference type="Proteomes" id="UP000612746"/>
    </source>
</evidence>
<organism evidence="2 3">
    <name type="scientific">Umbelopsis vinacea</name>
    <dbReference type="NCBI Taxonomy" id="44442"/>
    <lineage>
        <taxon>Eukaryota</taxon>
        <taxon>Fungi</taxon>
        <taxon>Fungi incertae sedis</taxon>
        <taxon>Mucoromycota</taxon>
        <taxon>Mucoromycotina</taxon>
        <taxon>Umbelopsidomycetes</taxon>
        <taxon>Umbelopsidales</taxon>
        <taxon>Umbelopsidaceae</taxon>
        <taxon>Umbelopsis</taxon>
    </lineage>
</organism>
<gene>
    <name evidence="2" type="ORF">INT44_008545</name>
</gene>
<proteinExistence type="predicted"/>
<reference evidence="2" key="1">
    <citation type="submission" date="2020-12" db="EMBL/GenBank/DDBJ databases">
        <title>Metabolic potential, ecology and presence of endohyphal bacteria is reflected in genomic diversity of Mucoromycotina.</title>
        <authorList>
            <person name="Muszewska A."/>
            <person name="Okrasinska A."/>
            <person name="Steczkiewicz K."/>
            <person name="Drgas O."/>
            <person name="Orlowska M."/>
            <person name="Perlinska-Lenart U."/>
            <person name="Aleksandrzak-Piekarczyk T."/>
            <person name="Szatraj K."/>
            <person name="Zielenkiewicz U."/>
            <person name="Pilsyk S."/>
            <person name="Malc E."/>
            <person name="Mieczkowski P."/>
            <person name="Kruszewska J.S."/>
            <person name="Biernat P."/>
            <person name="Pawlowska J."/>
        </authorList>
    </citation>
    <scope>NUCLEOTIDE SEQUENCE</scope>
    <source>
        <strain evidence="2">WA0000051536</strain>
    </source>
</reference>
<feature type="transmembrane region" description="Helical" evidence="1">
    <location>
        <begin position="141"/>
        <end position="165"/>
    </location>
</feature>